<dbReference type="EMBL" id="MFJN01000023">
    <property type="protein sequence ID" value="OGG21368.1"/>
    <property type="molecule type" value="Genomic_DNA"/>
</dbReference>
<dbReference type="SUPFAM" id="SSF143120">
    <property type="entry name" value="YefM-like"/>
    <property type="match status" value="1"/>
</dbReference>
<evidence type="ECO:0000313" key="3">
    <source>
        <dbReference type="Proteomes" id="UP000177092"/>
    </source>
</evidence>
<evidence type="ECO:0008006" key="4">
    <source>
        <dbReference type="Google" id="ProtNLM"/>
    </source>
</evidence>
<evidence type="ECO:0000256" key="1">
    <source>
        <dbReference type="ARBA" id="ARBA00009981"/>
    </source>
</evidence>
<comment type="similarity">
    <text evidence="1">Belongs to the phD/YefM antitoxin family.</text>
</comment>
<dbReference type="STRING" id="1798384.A3D03_05610"/>
<dbReference type="Proteomes" id="UP000177092">
    <property type="component" value="Unassembled WGS sequence"/>
</dbReference>
<protein>
    <recommendedName>
        <fullName evidence="4">Antitoxin</fullName>
    </recommendedName>
</protein>
<sequence length="79" mass="9068">MNTISISQLKINPSKAISEALDYPLAVENRNKIEAYLLGKDLYEKIVSYIEDFIDRKAVEETDFKKGKDFEKVAKSLQI</sequence>
<evidence type="ECO:0000313" key="2">
    <source>
        <dbReference type="EMBL" id="OGG21368.1"/>
    </source>
</evidence>
<dbReference type="AlphaFoldDB" id="A0A1F6A9J5"/>
<dbReference type="InterPro" id="IPR036165">
    <property type="entry name" value="YefM-like_sf"/>
</dbReference>
<accession>A0A1F6A9J5</accession>
<organism evidence="2 3">
    <name type="scientific">Candidatus Gottesmanbacteria bacterium RIFCSPHIGHO2_02_FULL_40_13</name>
    <dbReference type="NCBI Taxonomy" id="1798384"/>
    <lineage>
        <taxon>Bacteria</taxon>
        <taxon>Candidatus Gottesmaniibacteriota</taxon>
    </lineage>
</organism>
<proteinExistence type="inferred from homology"/>
<comment type="caution">
    <text evidence="2">The sequence shown here is derived from an EMBL/GenBank/DDBJ whole genome shotgun (WGS) entry which is preliminary data.</text>
</comment>
<gene>
    <name evidence="2" type="ORF">A3D03_05610</name>
</gene>
<reference evidence="2 3" key="1">
    <citation type="journal article" date="2016" name="Nat. Commun.">
        <title>Thousands of microbial genomes shed light on interconnected biogeochemical processes in an aquifer system.</title>
        <authorList>
            <person name="Anantharaman K."/>
            <person name="Brown C.T."/>
            <person name="Hug L.A."/>
            <person name="Sharon I."/>
            <person name="Castelle C.J."/>
            <person name="Probst A.J."/>
            <person name="Thomas B.C."/>
            <person name="Singh A."/>
            <person name="Wilkins M.J."/>
            <person name="Karaoz U."/>
            <person name="Brodie E.L."/>
            <person name="Williams K.H."/>
            <person name="Hubbard S.S."/>
            <person name="Banfield J.F."/>
        </authorList>
    </citation>
    <scope>NUCLEOTIDE SEQUENCE [LARGE SCALE GENOMIC DNA]</scope>
</reference>
<name>A0A1F6A9J5_9BACT</name>